<organism evidence="2 3">
    <name type="scientific">Chitinimonas lacunae</name>
    <dbReference type="NCBI Taxonomy" id="1963018"/>
    <lineage>
        <taxon>Bacteria</taxon>
        <taxon>Pseudomonadati</taxon>
        <taxon>Pseudomonadota</taxon>
        <taxon>Betaproteobacteria</taxon>
        <taxon>Neisseriales</taxon>
        <taxon>Chitinibacteraceae</taxon>
        <taxon>Chitinimonas</taxon>
    </lineage>
</organism>
<evidence type="ECO:0000313" key="3">
    <source>
        <dbReference type="Proteomes" id="UP001595791"/>
    </source>
</evidence>
<keyword evidence="3" id="KW-1185">Reference proteome</keyword>
<dbReference type="SMART" id="SM01040">
    <property type="entry name" value="Bro-N"/>
    <property type="match status" value="1"/>
</dbReference>
<comment type="caution">
    <text evidence="2">The sequence shown here is derived from an EMBL/GenBank/DDBJ whole genome shotgun (WGS) entry which is preliminary data.</text>
</comment>
<name>A0ABV8MMD7_9NEIS</name>
<protein>
    <submittedName>
        <fullName evidence="2">Bro-N domain-containing protein</fullName>
    </submittedName>
</protein>
<accession>A0ABV8MMD7</accession>
<dbReference type="PANTHER" id="PTHR36180:SF2">
    <property type="entry name" value="BRO FAMILY PROTEIN"/>
    <property type="match status" value="1"/>
</dbReference>
<feature type="domain" description="Bro-N" evidence="1">
    <location>
        <begin position="2"/>
        <end position="106"/>
    </location>
</feature>
<dbReference type="PROSITE" id="PS51750">
    <property type="entry name" value="BRO_N"/>
    <property type="match status" value="1"/>
</dbReference>
<dbReference type="PANTHER" id="PTHR36180">
    <property type="entry name" value="DNA-BINDING PROTEIN-RELATED-RELATED"/>
    <property type="match status" value="1"/>
</dbReference>
<dbReference type="InterPro" id="IPR003497">
    <property type="entry name" value="BRO_N_domain"/>
</dbReference>
<evidence type="ECO:0000313" key="2">
    <source>
        <dbReference type="EMBL" id="MFC4157981.1"/>
    </source>
</evidence>
<dbReference type="Proteomes" id="UP001595791">
    <property type="component" value="Unassembled WGS sequence"/>
</dbReference>
<evidence type="ECO:0000259" key="1">
    <source>
        <dbReference type="PROSITE" id="PS51750"/>
    </source>
</evidence>
<reference evidence="3" key="1">
    <citation type="journal article" date="2019" name="Int. J. Syst. Evol. Microbiol.">
        <title>The Global Catalogue of Microorganisms (GCM) 10K type strain sequencing project: providing services to taxonomists for standard genome sequencing and annotation.</title>
        <authorList>
            <consortium name="The Broad Institute Genomics Platform"/>
            <consortium name="The Broad Institute Genome Sequencing Center for Infectious Disease"/>
            <person name="Wu L."/>
            <person name="Ma J."/>
        </authorList>
    </citation>
    <scope>NUCLEOTIDE SEQUENCE [LARGE SCALE GENOMIC DNA]</scope>
    <source>
        <strain evidence="3">LMG 29894</strain>
    </source>
</reference>
<proteinExistence type="predicted"/>
<dbReference type="Pfam" id="PF02498">
    <property type="entry name" value="Bro-N"/>
    <property type="match status" value="1"/>
</dbReference>
<gene>
    <name evidence="2" type="ORF">ACFOW7_01290</name>
</gene>
<dbReference type="RefSeq" id="WP_287497602.1">
    <property type="nucleotide sequence ID" value="NZ_JBHSBU010000001.1"/>
</dbReference>
<dbReference type="EMBL" id="JBHSBU010000001">
    <property type="protein sequence ID" value="MFC4157981.1"/>
    <property type="molecule type" value="Genomic_DNA"/>
</dbReference>
<sequence length="251" mass="27538">MNNELIPFDFEGRPVRVVTDAQGEPWFVAADVAQSLDYRMASDMTRSLDDDEKGTQIVRTPSGDQEMLVINESGLYSAILKSRKPEAKRFKRWVTHEVLPAIRKTGRYALSGTPALPAPTQDRVCSILLIGEAVAKVPGVKPGIAMAATLTCIHENTGLAVETLRRALPAANEAICSLNATQLGKLLGLSAKATNQRLAQHGLQFRNERDEWELTESGEAWAEAMPYSRNGHSGYQILWNPAVAEQLKEVA</sequence>